<dbReference type="PANTHER" id="PTHR14362">
    <property type="entry name" value="COILED-COIL DOMAIN-CONTAINING PROTEIN 81"/>
    <property type="match status" value="1"/>
</dbReference>
<dbReference type="InterPro" id="IPR040673">
    <property type="entry name" value="CCDC81_HU_dom_2"/>
</dbReference>
<reference evidence="2 3" key="1">
    <citation type="submission" date="2019-09" db="EMBL/GenBank/DDBJ databases">
        <title>Bird 10,000 Genomes (B10K) Project - Family phase.</title>
        <authorList>
            <person name="Zhang G."/>
        </authorList>
    </citation>
    <scope>NUCLEOTIDE SEQUENCE [LARGE SCALE GENOMIC DNA]</scope>
    <source>
        <strain evidence="2">OUT-0019</strain>
        <tissue evidence="2">Blood</tissue>
    </source>
</reference>
<dbReference type="PANTHER" id="PTHR14362:SF2">
    <property type="entry name" value="COILED-COIL DOMAIN-CONTAINING PROTEIN 81"/>
    <property type="match status" value="1"/>
</dbReference>
<dbReference type="AlphaFoldDB" id="A0A7L3UN90"/>
<gene>
    <name evidence="2" type="primary">Ccdc81_2</name>
    <name evidence="2" type="ORF">URIAAL_R15663</name>
</gene>
<evidence type="ECO:0000313" key="3">
    <source>
        <dbReference type="Proteomes" id="UP000535478"/>
    </source>
</evidence>
<dbReference type="EMBL" id="VZUE01008295">
    <property type="protein sequence ID" value="NXV53584.1"/>
    <property type="molecule type" value="Genomic_DNA"/>
</dbReference>
<dbReference type="GO" id="GO:0005815">
    <property type="term" value="C:microtubule organizing center"/>
    <property type="evidence" value="ECO:0007669"/>
    <property type="project" value="TreeGrafter"/>
</dbReference>
<dbReference type="Proteomes" id="UP000535478">
    <property type="component" value="Unassembled WGS sequence"/>
</dbReference>
<feature type="non-terminal residue" evidence="2">
    <location>
        <position position="105"/>
    </location>
</feature>
<evidence type="ECO:0000259" key="1">
    <source>
        <dbReference type="Pfam" id="PF18289"/>
    </source>
</evidence>
<feature type="non-terminal residue" evidence="2">
    <location>
        <position position="1"/>
    </location>
</feature>
<feature type="domain" description="CCDC81 HU" evidence="1">
    <location>
        <begin position="57"/>
        <end position="105"/>
    </location>
</feature>
<evidence type="ECO:0000313" key="2">
    <source>
        <dbReference type="EMBL" id="NXV53584.1"/>
    </source>
</evidence>
<proteinExistence type="predicted"/>
<comment type="caution">
    <text evidence="2">The sequence shown here is derived from an EMBL/GenBank/DDBJ whole genome shotgun (WGS) entry which is preliminary data.</text>
</comment>
<keyword evidence="3" id="KW-1185">Reference proteome</keyword>
<dbReference type="InterPro" id="IPR026295">
    <property type="entry name" value="CCD81"/>
</dbReference>
<organism evidence="2 3">
    <name type="scientific">Uria aalge</name>
    <name type="common">Common mure</name>
    <name type="synonym">Colymbus aalge</name>
    <dbReference type="NCBI Taxonomy" id="13746"/>
    <lineage>
        <taxon>Eukaryota</taxon>
        <taxon>Metazoa</taxon>
        <taxon>Chordata</taxon>
        <taxon>Craniata</taxon>
        <taxon>Vertebrata</taxon>
        <taxon>Euteleostomi</taxon>
        <taxon>Archelosauria</taxon>
        <taxon>Archosauria</taxon>
        <taxon>Dinosauria</taxon>
        <taxon>Saurischia</taxon>
        <taxon>Theropoda</taxon>
        <taxon>Coelurosauria</taxon>
        <taxon>Aves</taxon>
        <taxon>Neognathae</taxon>
        <taxon>Neoaves</taxon>
        <taxon>Charadriiformes</taxon>
        <taxon>Alcidae</taxon>
        <taxon>Uria</taxon>
    </lineage>
</organism>
<name>A0A7L3UN90_URIAL</name>
<accession>A0A7L3UN90</accession>
<dbReference type="Pfam" id="PF18289">
    <property type="entry name" value="HU-CCDC81_euk_2"/>
    <property type="match status" value="1"/>
</dbReference>
<protein>
    <submittedName>
        <fullName evidence="2">CCD81 protein</fullName>
    </submittedName>
</protein>
<sequence length="105" mass="11491">QGLRIPTLGSFDAVAERVQVGDEIVTIRKPVFHLARNLVVIHNLMDNKAFLPGNKELEPLRYSKVAAVTAMPRRKAEDCIQGTTSLLSHCLGKGQNVALMLKDVG</sequence>